<dbReference type="Proteomes" id="UP000288805">
    <property type="component" value="Unassembled WGS sequence"/>
</dbReference>
<organism evidence="1 2">
    <name type="scientific">Vitis vinifera</name>
    <name type="common">Grape</name>
    <dbReference type="NCBI Taxonomy" id="29760"/>
    <lineage>
        <taxon>Eukaryota</taxon>
        <taxon>Viridiplantae</taxon>
        <taxon>Streptophyta</taxon>
        <taxon>Embryophyta</taxon>
        <taxon>Tracheophyta</taxon>
        <taxon>Spermatophyta</taxon>
        <taxon>Magnoliopsida</taxon>
        <taxon>eudicotyledons</taxon>
        <taxon>Gunneridae</taxon>
        <taxon>Pentapetalae</taxon>
        <taxon>rosids</taxon>
        <taxon>Vitales</taxon>
        <taxon>Vitaceae</taxon>
        <taxon>Viteae</taxon>
        <taxon>Vitis</taxon>
    </lineage>
</organism>
<accession>A0A438FWT6</accession>
<comment type="caution">
    <text evidence="1">The sequence shown here is derived from an EMBL/GenBank/DDBJ whole genome shotgun (WGS) entry which is preliminary data.</text>
</comment>
<evidence type="ECO:0000313" key="1">
    <source>
        <dbReference type="EMBL" id="RVW64421.1"/>
    </source>
</evidence>
<sequence>MMSNRARHDIDCKAFENTSTLAQETMGPEVSSPTVPISSSTLMPRCSGRVVIQPTRIMYLGESFEAIPEEHDIDP</sequence>
<dbReference type="AlphaFoldDB" id="A0A438FWT6"/>
<gene>
    <name evidence="1" type="ORF">CK203_062530</name>
</gene>
<proteinExistence type="predicted"/>
<protein>
    <submittedName>
        <fullName evidence="1">Uncharacterized protein</fullName>
    </submittedName>
</protein>
<evidence type="ECO:0000313" key="2">
    <source>
        <dbReference type="Proteomes" id="UP000288805"/>
    </source>
</evidence>
<name>A0A438FWT6_VITVI</name>
<reference evidence="1 2" key="1">
    <citation type="journal article" date="2018" name="PLoS Genet.">
        <title>Population sequencing reveals clonal diversity and ancestral inbreeding in the grapevine cultivar Chardonnay.</title>
        <authorList>
            <person name="Roach M.J."/>
            <person name="Johnson D.L."/>
            <person name="Bohlmann J."/>
            <person name="van Vuuren H.J."/>
            <person name="Jones S.J."/>
            <person name="Pretorius I.S."/>
            <person name="Schmidt S.A."/>
            <person name="Borneman A.R."/>
        </authorList>
    </citation>
    <scope>NUCLEOTIDE SEQUENCE [LARGE SCALE GENOMIC DNA]</scope>
    <source>
        <strain evidence="2">cv. Chardonnay</strain>
        <tissue evidence="1">Leaf</tissue>
    </source>
</reference>
<dbReference type="EMBL" id="QGNW01000721">
    <property type="protein sequence ID" value="RVW64421.1"/>
    <property type="molecule type" value="Genomic_DNA"/>
</dbReference>